<dbReference type="Pfam" id="PF00005">
    <property type="entry name" value="ABC_tran"/>
    <property type="match status" value="1"/>
</dbReference>
<dbReference type="FunFam" id="3.40.50.300:FF:000133">
    <property type="entry name" value="Spermidine/putrescine import ATP-binding protein PotA"/>
    <property type="match status" value="1"/>
</dbReference>
<dbReference type="Proteomes" id="UP000054529">
    <property type="component" value="Unassembled WGS sequence"/>
</dbReference>
<comment type="catalytic activity">
    <reaction evidence="7">
        <text>ATP + H2O + polyamine-[polyamine-binding protein]Side 1 = ADP + phosphate + polyamineSide 2 + [polyamine-binding protein]Side 1.</text>
        <dbReference type="EC" id="7.6.2.11"/>
    </reaction>
</comment>
<evidence type="ECO:0000256" key="1">
    <source>
        <dbReference type="ARBA" id="ARBA00022448"/>
    </source>
</evidence>
<evidence type="ECO:0000259" key="8">
    <source>
        <dbReference type="PROSITE" id="PS50893"/>
    </source>
</evidence>
<dbReference type="GO" id="GO:0015847">
    <property type="term" value="P:putrescine transport"/>
    <property type="evidence" value="ECO:0007669"/>
    <property type="project" value="UniProtKB-ARBA"/>
</dbReference>
<evidence type="ECO:0000256" key="3">
    <source>
        <dbReference type="ARBA" id="ARBA00022741"/>
    </source>
</evidence>
<keyword evidence="2 7" id="KW-1003">Cell membrane</keyword>
<dbReference type="InterPro" id="IPR003439">
    <property type="entry name" value="ABC_transporter-like_ATP-bd"/>
</dbReference>
<feature type="domain" description="ABC transporter" evidence="8">
    <location>
        <begin position="33"/>
        <end position="263"/>
    </location>
</feature>
<dbReference type="SUPFAM" id="SSF52540">
    <property type="entry name" value="P-loop containing nucleoside triphosphate hydrolases"/>
    <property type="match status" value="1"/>
</dbReference>
<dbReference type="InterPro" id="IPR050093">
    <property type="entry name" value="ABC_SmlMolc_Importer"/>
</dbReference>
<keyword evidence="6 7" id="KW-0472">Membrane</keyword>
<dbReference type="AlphaFoldDB" id="A0A0C1VK01"/>
<comment type="caution">
    <text evidence="9">The sequence shown here is derived from an EMBL/GenBank/DDBJ whole genome shotgun (WGS) entry which is preliminary data.</text>
</comment>
<keyword evidence="4 7" id="KW-0067">ATP-binding</keyword>
<dbReference type="PROSITE" id="PS00211">
    <property type="entry name" value="ABC_TRANSPORTER_1"/>
    <property type="match status" value="1"/>
</dbReference>
<proteinExistence type="inferred from homology"/>
<evidence type="ECO:0000313" key="10">
    <source>
        <dbReference type="Proteomes" id="UP000054529"/>
    </source>
</evidence>
<gene>
    <name evidence="7" type="primary">potA</name>
    <name evidence="9" type="ORF">P689_119161</name>
</gene>
<keyword evidence="5 7" id="KW-1278">Translocase</keyword>
<comment type="function">
    <text evidence="7">Part of the ABC transporter complex PotABCD involved in spermidine/putrescine import. Responsible for energy coupling to the transport system.</text>
</comment>
<evidence type="ECO:0000256" key="6">
    <source>
        <dbReference type="ARBA" id="ARBA00023136"/>
    </source>
</evidence>
<dbReference type="InterPro" id="IPR005893">
    <property type="entry name" value="PotA-like"/>
</dbReference>
<comment type="subunit">
    <text evidence="7">The complex is composed of two ATP-binding proteins (PotA), two transmembrane proteins (PotB and PotC) and a solute-binding protein (PotD).</text>
</comment>
<dbReference type="GO" id="GO:0005524">
    <property type="term" value="F:ATP binding"/>
    <property type="evidence" value="ECO:0007669"/>
    <property type="project" value="UniProtKB-KW"/>
</dbReference>
<dbReference type="EMBL" id="AWXV01000002">
    <property type="protein sequence ID" value="KIE64190.1"/>
    <property type="molecule type" value="Genomic_DNA"/>
</dbReference>
<dbReference type="InterPro" id="IPR017871">
    <property type="entry name" value="ABC_transporter-like_CS"/>
</dbReference>
<dbReference type="GO" id="GO:0016887">
    <property type="term" value="F:ATP hydrolysis activity"/>
    <property type="evidence" value="ECO:0007669"/>
    <property type="project" value="InterPro"/>
</dbReference>
<evidence type="ECO:0000313" key="9">
    <source>
        <dbReference type="EMBL" id="KIE64190.1"/>
    </source>
</evidence>
<comment type="similarity">
    <text evidence="7">Belongs to the ABC transporter superfamily. Spermidine/putrescine importer (TC 3.A.1.11.1) family.</text>
</comment>
<dbReference type="EC" id="7.6.2.11" evidence="7"/>
<organism evidence="9 10">
    <name type="scientific">Candidatus Riesia pediculischaeffi PTSU</name>
    <dbReference type="NCBI Taxonomy" id="1401651"/>
    <lineage>
        <taxon>Bacteria</taxon>
        <taxon>Pseudomonadati</taxon>
        <taxon>Pseudomonadota</taxon>
        <taxon>Gammaproteobacteria</taxon>
        <taxon>Enterobacterales</taxon>
        <taxon>Enterobacteriaceae</taxon>
        <taxon>Candidatus Riesia</taxon>
    </lineage>
</organism>
<evidence type="ECO:0000256" key="5">
    <source>
        <dbReference type="ARBA" id="ARBA00022967"/>
    </source>
</evidence>
<name>A0A0C1VK01_9ENTR</name>
<dbReference type="PATRIC" id="fig|1401651.3.peg.187"/>
<evidence type="ECO:0000256" key="7">
    <source>
        <dbReference type="RuleBase" id="RU364083"/>
    </source>
</evidence>
<keyword evidence="1 7" id="KW-0813">Transport</keyword>
<keyword evidence="3 7" id="KW-0547">Nucleotide-binding</keyword>
<dbReference type="InterPro" id="IPR027417">
    <property type="entry name" value="P-loop_NTPase"/>
</dbReference>
<accession>A0A0C1VK01</accession>
<dbReference type="Gene3D" id="3.40.50.300">
    <property type="entry name" value="P-loop containing nucleotide triphosphate hydrolases"/>
    <property type="match status" value="1"/>
</dbReference>
<dbReference type="NCBIfam" id="NF006987">
    <property type="entry name" value="PRK09452.1"/>
    <property type="match status" value="1"/>
</dbReference>
<dbReference type="HOGENOM" id="CLU_000604_1_1_6"/>
<dbReference type="SUPFAM" id="SSF50331">
    <property type="entry name" value="MOP-like"/>
    <property type="match status" value="1"/>
</dbReference>
<dbReference type="NCBIfam" id="TIGR01187">
    <property type="entry name" value="potA"/>
    <property type="match status" value="1"/>
</dbReference>
<reference evidence="9 10" key="1">
    <citation type="journal article" date="2014" name="G3 (Bethesda)">
        <title>Genome sequence of Candidatus Riesia pediculischaeffi, endosymbiont of chimpanzee lice, and genomic comparison of recently acquired endosymbionts from human and chimpanzee lice.</title>
        <authorList>
            <person name="Boyd B.M."/>
            <person name="Allen J.M."/>
            <person name="de Crecy-Lagard V."/>
            <person name="Reed D.L."/>
        </authorList>
    </citation>
    <scope>NUCLEOTIDE SEQUENCE [LARGE SCALE GENOMIC DNA]</scope>
    <source>
        <strain evidence="9 10">PTSU</strain>
    </source>
</reference>
<dbReference type="PROSITE" id="PS50893">
    <property type="entry name" value="ABC_TRANSPORTER_2"/>
    <property type="match status" value="1"/>
</dbReference>
<dbReference type="GO" id="GO:0043190">
    <property type="term" value="C:ATP-binding cassette (ABC) transporter complex"/>
    <property type="evidence" value="ECO:0007669"/>
    <property type="project" value="InterPro"/>
</dbReference>
<dbReference type="SMART" id="SM00382">
    <property type="entry name" value="AAA"/>
    <property type="match status" value="1"/>
</dbReference>
<evidence type="ECO:0000256" key="4">
    <source>
        <dbReference type="ARBA" id="ARBA00022840"/>
    </source>
</evidence>
<dbReference type="PANTHER" id="PTHR42781:SF4">
    <property type="entry name" value="SPERMIDINE_PUTRESCINE IMPORT ATP-BINDING PROTEIN POTA"/>
    <property type="match status" value="1"/>
</dbReference>
<dbReference type="PANTHER" id="PTHR42781">
    <property type="entry name" value="SPERMIDINE/PUTRESCINE IMPORT ATP-BINDING PROTEIN POTA"/>
    <property type="match status" value="1"/>
</dbReference>
<evidence type="ECO:0000256" key="2">
    <source>
        <dbReference type="ARBA" id="ARBA00022475"/>
    </source>
</evidence>
<sequence length="392" mass="45327">MHCSNVFQKDWKFLKYRYRSTKMKEITTNTLLIELKSLTKYFNGKQIISKFSLKVKKGQFLAILGPSGCGKSTILRLIAGLETADQGYIFLDGHDITTAHPSERNVNIVFQNYALFPHMSVFENIAFGLKIKNHPSSRISEKVEKILEKMQLQKLKNIYPHRLSGGQQQRVAIARAMINEPKVLLLDESLSALDYSLKRKMQKELKELQRQSGIAFIYVTHDQTEAFSMSDRILIMKEGKVEQDGSPEEIYKNPKNLFVAQFVGEINVLDATVLCLNDRKRAKINCEGLYYDIFTELSVRKGQKLKILLRPEDLKIEDTEDEGFSDEKLIGFIREINYRGMIIDTEVEIKNGKRIQVREISGKSEKEKNNLLNQKIEIKWKKNSEIIFFDES</sequence>
<protein>
    <recommendedName>
        <fullName evidence="7">Spermidine/putrescine import ATP-binding protein PotA</fullName>
        <ecNumber evidence="7">7.6.2.11</ecNumber>
    </recommendedName>
</protein>
<dbReference type="InterPro" id="IPR003593">
    <property type="entry name" value="AAA+_ATPase"/>
</dbReference>
<dbReference type="GO" id="GO:0015417">
    <property type="term" value="F:ABC-type polyamine transporter activity"/>
    <property type="evidence" value="ECO:0007669"/>
    <property type="project" value="UniProtKB-EC"/>
</dbReference>
<dbReference type="InterPro" id="IPR008995">
    <property type="entry name" value="Mo/tungstate-bd_C_term_dom"/>
</dbReference>
<dbReference type="Gene3D" id="2.40.50.100">
    <property type="match status" value="1"/>
</dbReference>